<organism evidence="1 2">
    <name type="scientific">Multifurca ochricompacta</name>
    <dbReference type="NCBI Taxonomy" id="376703"/>
    <lineage>
        <taxon>Eukaryota</taxon>
        <taxon>Fungi</taxon>
        <taxon>Dikarya</taxon>
        <taxon>Basidiomycota</taxon>
        <taxon>Agaricomycotina</taxon>
        <taxon>Agaricomycetes</taxon>
        <taxon>Russulales</taxon>
        <taxon>Russulaceae</taxon>
        <taxon>Multifurca</taxon>
    </lineage>
</organism>
<sequence length="61" mass="7357">MAQWSSSMIPSSGIIRKWRRSRVQFPVEPIFFPFFLSFSFHQISPYSWKKIAYMFNCSTDR</sequence>
<dbReference type="EMBL" id="WTXG01000026">
    <property type="protein sequence ID" value="KAI0298799.1"/>
    <property type="molecule type" value="Genomic_DNA"/>
</dbReference>
<keyword evidence="2" id="KW-1185">Reference proteome</keyword>
<comment type="caution">
    <text evidence="1">The sequence shown here is derived from an EMBL/GenBank/DDBJ whole genome shotgun (WGS) entry which is preliminary data.</text>
</comment>
<evidence type="ECO:0000313" key="2">
    <source>
        <dbReference type="Proteomes" id="UP001203297"/>
    </source>
</evidence>
<name>A0AAD4M1X5_9AGAM</name>
<accession>A0AAD4M1X5</accession>
<gene>
    <name evidence="1" type="ORF">B0F90DRAFT_674855</name>
</gene>
<protein>
    <submittedName>
        <fullName evidence="1">Uncharacterized protein</fullName>
    </submittedName>
</protein>
<dbReference type="AlphaFoldDB" id="A0AAD4M1X5"/>
<evidence type="ECO:0000313" key="1">
    <source>
        <dbReference type="EMBL" id="KAI0298799.1"/>
    </source>
</evidence>
<proteinExistence type="predicted"/>
<reference evidence="1" key="1">
    <citation type="journal article" date="2022" name="New Phytol.">
        <title>Evolutionary transition to the ectomycorrhizal habit in the genomes of a hyperdiverse lineage of mushroom-forming fungi.</title>
        <authorList>
            <person name="Looney B."/>
            <person name="Miyauchi S."/>
            <person name="Morin E."/>
            <person name="Drula E."/>
            <person name="Courty P.E."/>
            <person name="Kohler A."/>
            <person name="Kuo A."/>
            <person name="LaButti K."/>
            <person name="Pangilinan J."/>
            <person name="Lipzen A."/>
            <person name="Riley R."/>
            <person name="Andreopoulos W."/>
            <person name="He G."/>
            <person name="Johnson J."/>
            <person name="Nolan M."/>
            <person name="Tritt A."/>
            <person name="Barry K.W."/>
            <person name="Grigoriev I.V."/>
            <person name="Nagy L.G."/>
            <person name="Hibbett D."/>
            <person name="Henrissat B."/>
            <person name="Matheny P.B."/>
            <person name="Labbe J."/>
            <person name="Martin F.M."/>
        </authorList>
    </citation>
    <scope>NUCLEOTIDE SEQUENCE</scope>
    <source>
        <strain evidence="1">BPL690</strain>
    </source>
</reference>
<dbReference type="Proteomes" id="UP001203297">
    <property type="component" value="Unassembled WGS sequence"/>
</dbReference>